<dbReference type="SMART" id="SM00967">
    <property type="entry name" value="SpoU_sub_bind"/>
    <property type="match status" value="1"/>
</dbReference>
<organism evidence="4 5">
    <name type="scientific">Rubripirellula amarantea</name>
    <dbReference type="NCBI Taxonomy" id="2527999"/>
    <lineage>
        <taxon>Bacteria</taxon>
        <taxon>Pseudomonadati</taxon>
        <taxon>Planctomycetota</taxon>
        <taxon>Planctomycetia</taxon>
        <taxon>Pirellulales</taxon>
        <taxon>Pirellulaceae</taxon>
        <taxon>Rubripirellula</taxon>
    </lineage>
</organism>
<name>A0A5C5WQL8_9BACT</name>
<protein>
    <submittedName>
        <fullName evidence="4">Putative TrmH family tRNA/rRNA methyltransferase</fullName>
        <ecNumber evidence="4">2.1.1.-</ecNumber>
    </submittedName>
</protein>
<dbReference type="InterPro" id="IPR029064">
    <property type="entry name" value="Ribosomal_eL30-like_sf"/>
</dbReference>
<dbReference type="SUPFAM" id="SSF75217">
    <property type="entry name" value="alpha/beta knot"/>
    <property type="match status" value="1"/>
</dbReference>
<dbReference type="OrthoDB" id="9794400at2"/>
<proteinExistence type="predicted"/>
<dbReference type="InterPro" id="IPR029026">
    <property type="entry name" value="tRNA_m1G_MTases_N"/>
</dbReference>
<reference evidence="4 5" key="1">
    <citation type="submission" date="2019-02" db="EMBL/GenBank/DDBJ databases">
        <title>Deep-cultivation of Planctomycetes and their phenomic and genomic characterization uncovers novel biology.</title>
        <authorList>
            <person name="Wiegand S."/>
            <person name="Jogler M."/>
            <person name="Boedeker C."/>
            <person name="Pinto D."/>
            <person name="Vollmers J."/>
            <person name="Rivas-Marin E."/>
            <person name="Kohn T."/>
            <person name="Peeters S.H."/>
            <person name="Heuer A."/>
            <person name="Rast P."/>
            <person name="Oberbeckmann S."/>
            <person name="Bunk B."/>
            <person name="Jeske O."/>
            <person name="Meyerdierks A."/>
            <person name="Storesund J.E."/>
            <person name="Kallscheuer N."/>
            <person name="Luecker S."/>
            <person name="Lage O.M."/>
            <person name="Pohl T."/>
            <person name="Merkel B.J."/>
            <person name="Hornburger P."/>
            <person name="Mueller R.-W."/>
            <person name="Bruemmer F."/>
            <person name="Labrenz M."/>
            <person name="Spormann A.M."/>
            <person name="Op Den Camp H."/>
            <person name="Overmann J."/>
            <person name="Amann R."/>
            <person name="Jetten M.S.M."/>
            <person name="Mascher T."/>
            <person name="Medema M.H."/>
            <person name="Devos D.P."/>
            <person name="Kaster A.-K."/>
            <person name="Ovreas L."/>
            <person name="Rohde M."/>
            <person name="Galperin M.Y."/>
            <person name="Jogler C."/>
        </authorList>
    </citation>
    <scope>NUCLEOTIDE SEQUENCE [LARGE SCALE GENOMIC DNA]</scope>
    <source>
        <strain evidence="4 5">Pla22</strain>
    </source>
</reference>
<dbReference type="GO" id="GO:0005829">
    <property type="term" value="C:cytosol"/>
    <property type="evidence" value="ECO:0007669"/>
    <property type="project" value="TreeGrafter"/>
</dbReference>
<dbReference type="InterPro" id="IPR001537">
    <property type="entry name" value="SpoU_MeTrfase"/>
</dbReference>
<accession>A0A5C5WQL8</accession>
<dbReference type="GO" id="GO:0008173">
    <property type="term" value="F:RNA methyltransferase activity"/>
    <property type="evidence" value="ECO:0007669"/>
    <property type="project" value="InterPro"/>
</dbReference>
<dbReference type="CDD" id="cd18103">
    <property type="entry name" value="SpoU-like_RlmB"/>
    <property type="match status" value="1"/>
</dbReference>
<dbReference type="Gene3D" id="3.30.1330.30">
    <property type="match status" value="1"/>
</dbReference>
<keyword evidence="5" id="KW-1185">Reference proteome</keyword>
<dbReference type="EMBL" id="SJPI01000001">
    <property type="protein sequence ID" value="TWT52837.1"/>
    <property type="molecule type" value="Genomic_DNA"/>
</dbReference>
<gene>
    <name evidence="4" type="ORF">Pla22_04650</name>
</gene>
<sequence length="280" mass="29728">MAKSKRKSKSKAGYSGNHQRGWLWGHHAVTETLTTGTWPVREIYATSAAMDRFSDLLQAKQSEGIPLEVVDGARLEQLSGSSEHQGLVIRLGAFPYQTLDQLLSRFDQPNENSSVPLVVICDRLQDAFNFGAILRCCDGASAVGVIVGDHAQAEVTPHVVRSSSGAVNHLAIAKVTDLIATANLLKDKGVQVIAADSNTQTSVWDSNLSGPTALVIGSEATGIEPELLAMCDQRVCIPMQGKVTSLNAAVAAGILLYEIRRQQHCVAGTSGDAAKVASPN</sequence>
<evidence type="ECO:0000256" key="2">
    <source>
        <dbReference type="ARBA" id="ARBA00022679"/>
    </source>
</evidence>
<dbReference type="EC" id="2.1.1.-" evidence="4"/>
<dbReference type="GO" id="GO:0032259">
    <property type="term" value="P:methylation"/>
    <property type="evidence" value="ECO:0007669"/>
    <property type="project" value="UniProtKB-KW"/>
</dbReference>
<dbReference type="Pfam" id="PF08032">
    <property type="entry name" value="SpoU_sub_bind"/>
    <property type="match status" value="1"/>
</dbReference>
<dbReference type="PANTHER" id="PTHR46429:SF1">
    <property type="entry name" value="23S RRNA (GUANOSINE-2'-O-)-METHYLTRANSFERASE RLMB"/>
    <property type="match status" value="1"/>
</dbReference>
<dbReference type="Proteomes" id="UP000316598">
    <property type="component" value="Unassembled WGS sequence"/>
</dbReference>
<keyword evidence="1 4" id="KW-0489">Methyltransferase</keyword>
<evidence type="ECO:0000313" key="5">
    <source>
        <dbReference type="Proteomes" id="UP000316598"/>
    </source>
</evidence>
<dbReference type="RefSeq" id="WP_146513148.1">
    <property type="nucleotide sequence ID" value="NZ_SJPI01000001.1"/>
</dbReference>
<comment type="caution">
    <text evidence="4">The sequence shown here is derived from an EMBL/GenBank/DDBJ whole genome shotgun (WGS) entry which is preliminary data.</text>
</comment>
<evidence type="ECO:0000256" key="1">
    <source>
        <dbReference type="ARBA" id="ARBA00022603"/>
    </source>
</evidence>
<dbReference type="PANTHER" id="PTHR46429">
    <property type="entry name" value="23S RRNA (GUANOSINE-2'-O-)-METHYLTRANSFERASE RLMB"/>
    <property type="match status" value="1"/>
</dbReference>
<dbReference type="InterPro" id="IPR029028">
    <property type="entry name" value="Alpha/beta_knot_MTases"/>
</dbReference>
<dbReference type="Pfam" id="PF00588">
    <property type="entry name" value="SpoU_methylase"/>
    <property type="match status" value="1"/>
</dbReference>
<evidence type="ECO:0000259" key="3">
    <source>
        <dbReference type="SMART" id="SM00967"/>
    </source>
</evidence>
<dbReference type="Gene3D" id="3.40.1280.10">
    <property type="match status" value="1"/>
</dbReference>
<keyword evidence="2 4" id="KW-0808">Transferase</keyword>
<dbReference type="InterPro" id="IPR004441">
    <property type="entry name" value="rRNA_MeTrfase_TrmH"/>
</dbReference>
<dbReference type="GO" id="GO:0003723">
    <property type="term" value="F:RNA binding"/>
    <property type="evidence" value="ECO:0007669"/>
    <property type="project" value="InterPro"/>
</dbReference>
<feature type="domain" description="RNA 2-O ribose methyltransferase substrate binding" evidence="3">
    <location>
        <begin position="22"/>
        <end position="97"/>
    </location>
</feature>
<dbReference type="InterPro" id="IPR013123">
    <property type="entry name" value="SpoU_subst-bd"/>
</dbReference>
<dbReference type="SUPFAM" id="SSF55315">
    <property type="entry name" value="L30e-like"/>
    <property type="match status" value="1"/>
</dbReference>
<dbReference type="AlphaFoldDB" id="A0A5C5WQL8"/>
<dbReference type="NCBIfam" id="TIGR00186">
    <property type="entry name" value="rRNA_methyl_3"/>
    <property type="match status" value="1"/>
</dbReference>
<evidence type="ECO:0000313" key="4">
    <source>
        <dbReference type="EMBL" id="TWT52837.1"/>
    </source>
</evidence>
<dbReference type="GO" id="GO:0006396">
    <property type="term" value="P:RNA processing"/>
    <property type="evidence" value="ECO:0007669"/>
    <property type="project" value="InterPro"/>
</dbReference>